<dbReference type="KEGG" id="sauy:SAI8T7_1018430"/>
<feature type="region of interest" description="Disordered" evidence="1">
    <location>
        <begin position="153"/>
        <end position="174"/>
    </location>
</feature>
<evidence type="ECO:0008006" key="5">
    <source>
        <dbReference type="Google" id="ProtNLM"/>
    </source>
</evidence>
<name>A0A7U7EZY8_STAAU</name>
<reference evidence="3 4" key="1">
    <citation type="journal article" date="2012" name="PLoS ONE">
        <title>Short term evolution of a highly transmissible methicillin-resistant Staphylococcus aureus clone (ST228) in a tertiary care hospital.</title>
        <authorList>
            <person name="Vogel V."/>
            <person name="Falquet L."/>
            <person name="Calderon-Copete S.P."/>
            <person name="Basset P."/>
            <person name="Blanc D.S."/>
        </authorList>
    </citation>
    <scope>NUCLEOTIDE SEQUENCE [LARGE SCALE GENOMIC DNA]</scope>
    <source>
        <strain evidence="4">ST228/18412</strain>
    </source>
</reference>
<dbReference type="KEGG" id="sauj:SAI2T2_1018460"/>
<evidence type="ECO:0000313" key="4">
    <source>
        <dbReference type="Proteomes" id="UP000032744"/>
    </source>
</evidence>
<dbReference type="Proteomes" id="UP000032744">
    <property type="component" value="Chromosome"/>
</dbReference>
<dbReference type="KEGG" id="sauv:SAI7S6_1018450"/>
<dbReference type="KEGG" id="saux:SAI6T6_1018390"/>
<evidence type="ECO:0000256" key="2">
    <source>
        <dbReference type="SAM" id="Phobius"/>
    </source>
</evidence>
<organism evidence="3 4">
    <name type="scientific">Staphylococcus aureus subsp. aureus ST228</name>
    <dbReference type="NCBI Taxonomy" id="1074919"/>
    <lineage>
        <taxon>Bacteria</taxon>
        <taxon>Bacillati</taxon>
        <taxon>Bacillota</taxon>
        <taxon>Bacilli</taxon>
        <taxon>Bacillales</taxon>
        <taxon>Staphylococcaceae</taxon>
        <taxon>Staphylococcus</taxon>
    </lineage>
</organism>
<keyword evidence="2" id="KW-0472">Membrane</keyword>
<dbReference type="InterPro" id="IPR009881">
    <property type="entry name" value="DUF1433"/>
</dbReference>
<dbReference type="KEGG" id="saut:SAI1T1_2018450"/>
<dbReference type="KEGG" id="sauk:SAI3T3_1018450"/>
<dbReference type="AlphaFoldDB" id="A0A7U7EZY8"/>
<accession>A0A7U7EZY8</accession>
<protein>
    <recommendedName>
        <fullName evidence="5">DUF1433 domain-containing protein</fullName>
    </recommendedName>
</protein>
<dbReference type="KEGG" id="sauq:SAI4T8_1018460"/>
<keyword evidence="2" id="KW-1133">Transmembrane helix</keyword>
<proteinExistence type="predicted"/>
<feature type="compositionally biased region" description="Basic and acidic residues" evidence="1">
    <location>
        <begin position="158"/>
        <end position="174"/>
    </location>
</feature>
<dbReference type="EMBL" id="HE579071">
    <property type="protein sequence ID" value="CCJ23544.1"/>
    <property type="molecule type" value="Genomic_DNA"/>
</dbReference>
<dbReference type="Gene3D" id="3.10.450.130">
    <property type="entry name" value="folded 79 residue fragment of lin0334 like domains"/>
    <property type="match status" value="1"/>
</dbReference>
<sequence>MKATMLVLWFIIYNVRNYRLQKNFIFHHILGVTLMNKKHVFIIIGVILCICIVASVIYLKVKYDEKEKQKAIYYKEQQERITLYLNHNTKEPNTIKTVHFTSLKRGPMGDAVIEGYINENKEDDFVAYGSPEHNYQFGGSLIKSKNLSTLLKPVHQTKSPDEIKKELESKKNDR</sequence>
<dbReference type="Pfam" id="PF07252">
    <property type="entry name" value="DUF1433"/>
    <property type="match status" value="1"/>
</dbReference>
<dbReference type="KEGG" id="sauw:SAI5S5_1018390"/>
<gene>
    <name evidence="3" type="ORF">SAI7S6_1018450</name>
</gene>
<evidence type="ECO:0000256" key="1">
    <source>
        <dbReference type="SAM" id="MobiDB-lite"/>
    </source>
</evidence>
<feature type="transmembrane region" description="Helical" evidence="2">
    <location>
        <begin position="41"/>
        <end position="61"/>
    </location>
</feature>
<evidence type="ECO:0000313" key="3">
    <source>
        <dbReference type="EMBL" id="CCJ23544.1"/>
    </source>
</evidence>
<keyword evidence="2" id="KW-0812">Transmembrane</keyword>